<dbReference type="EMBL" id="JAHRIM010013810">
    <property type="protein sequence ID" value="MEQ2261580.1"/>
    <property type="molecule type" value="Genomic_DNA"/>
</dbReference>
<reference evidence="5 6" key="1">
    <citation type="submission" date="2021-06" db="EMBL/GenBank/DDBJ databases">
        <authorList>
            <person name="Palmer J.M."/>
        </authorList>
    </citation>
    <scope>NUCLEOTIDE SEQUENCE [LARGE SCALE GENOMIC DNA]</scope>
    <source>
        <strain evidence="5 6">XR_2019</strain>
        <tissue evidence="5">Muscle</tissue>
    </source>
</reference>
<proteinExistence type="predicted"/>
<sequence>LQDGETVRTYTRKEGENILVTCEFGLSGNRKLLCKEVCEEKNILIDTTEDRAWRDRYSIRYEKRGKLSSELVYVSIKELKQSDSGRYRCRSDKWTGSLYDDFELVVTEASTTTATPSPSSSETNKLSEKPAAASEWHLYLVLSSLGTISETPAAGGTGRWSEYFIRAQSNGSTDGSVCPREGSRDEESRISMPLSAALCGSDSGRQDHLVINTSGDFLQEEEGHENQR</sequence>
<dbReference type="PANTHER" id="PTHR11860">
    <property type="entry name" value="POLYMERIC-IMMUNOGLOBULIN RECEPTOR"/>
    <property type="match status" value="1"/>
</dbReference>
<keyword evidence="2" id="KW-0812">Transmembrane</keyword>
<feature type="non-terminal residue" evidence="5">
    <location>
        <position position="1"/>
    </location>
</feature>
<feature type="region of interest" description="Disordered" evidence="4">
    <location>
        <begin position="170"/>
        <end position="189"/>
    </location>
</feature>
<organism evidence="5 6">
    <name type="scientific">Xenotaenia resolanae</name>
    <dbReference type="NCBI Taxonomy" id="208358"/>
    <lineage>
        <taxon>Eukaryota</taxon>
        <taxon>Metazoa</taxon>
        <taxon>Chordata</taxon>
        <taxon>Craniata</taxon>
        <taxon>Vertebrata</taxon>
        <taxon>Euteleostomi</taxon>
        <taxon>Actinopterygii</taxon>
        <taxon>Neopterygii</taxon>
        <taxon>Teleostei</taxon>
        <taxon>Neoteleostei</taxon>
        <taxon>Acanthomorphata</taxon>
        <taxon>Ovalentaria</taxon>
        <taxon>Atherinomorphae</taxon>
        <taxon>Cyprinodontiformes</taxon>
        <taxon>Goodeidae</taxon>
        <taxon>Xenotaenia</taxon>
    </lineage>
</organism>
<dbReference type="Proteomes" id="UP001444071">
    <property type="component" value="Unassembled WGS sequence"/>
</dbReference>
<evidence type="ECO:0000256" key="2">
    <source>
        <dbReference type="ARBA" id="ARBA00022692"/>
    </source>
</evidence>
<name>A0ABV0VWF5_9TELE</name>
<comment type="caution">
    <text evidence="5">The sequence shown here is derived from an EMBL/GenBank/DDBJ whole genome shotgun (WGS) entry which is preliminary data.</text>
</comment>
<dbReference type="InterPro" id="IPR050671">
    <property type="entry name" value="CD300_family_receptors"/>
</dbReference>
<gene>
    <name evidence="5" type="ORF">XENORESO_012258</name>
</gene>
<keyword evidence="6" id="KW-1185">Reference proteome</keyword>
<evidence type="ECO:0008006" key="7">
    <source>
        <dbReference type="Google" id="ProtNLM"/>
    </source>
</evidence>
<evidence type="ECO:0000313" key="6">
    <source>
        <dbReference type="Proteomes" id="UP001444071"/>
    </source>
</evidence>
<protein>
    <recommendedName>
        <fullName evidence="7">Immunoglobulin subtype domain-containing protein</fullName>
    </recommendedName>
</protein>
<dbReference type="Gene3D" id="2.60.40.10">
    <property type="entry name" value="Immunoglobulins"/>
    <property type="match status" value="1"/>
</dbReference>
<dbReference type="SUPFAM" id="SSF48726">
    <property type="entry name" value="Immunoglobulin"/>
    <property type="match status" value="1"/>
</dbReference>
<keyword evidence="3" id="KW-0472">Membrane</keyword>
<comment type="subcellular location">
    <subcellularLocation>
        <location evidence="1">Membrane</location>
    </subcellularLocation>
</comment>
<evidence type="ECO:0000256" key="3">
    <source>
        <dbReference type="ARBA" id="ARBA00023136"/>
    </source>
</evidence>
<evidence type="ECO:0000313" key="5">
    <source>
        <dbReference type="EMBL" id="MEQ2261580.1"/>
    </source>
</evidence>
<dbReference type="PANTHER" id="PTHR11860:SF87">
    <property type="entry name" value="CMRF35-LIKE MOLECULE 8"/>
    <property type="match status" value="1"/>
</dbReference>
<accession>A0ABV0VWF5</accession>
<evidence type="ECO:0000256" key="4">
    <source>
        <dbReference type="SAM" id="MobiDB-lite"/>
    </source>
</evidence>
<evidence type="ECO:0000256" key="1">
    <source>
        <dbReference type="ARBA" id="ARBA00004370"/>
    </source>
</evidence>
<dbReference type="InterPro" id="IPR013783">
    <property type="entry name" value="Ig-like_fold"/>
</dbReference>
<dbReference type="InterPro" id="IPR036179">
    <property type="entry name" value="Ig-like_dom_sf"/>
</dbReference>